<keyword evidence="3" id="KW-1185">Reference proteome</keyword>
<reference evidence="2 3" key="1">
    <citation type="submission" date="2023-07" db="EMBL/GenBank/DDBJ databases">
        <title>Strategy for survival of the halotoleranting strain Dietzia MX2 from the Yakshinskoe mineral salts deposit.</title>
        <authorList>
            <person name="Kharitonova M.A."/>
            <person name="Kupriyanova-Ashina F.G."/>
            <person name="Shakirov T.R."/>
            <person name="Vafina M.S."/>
            <person name="Ilinskaya O.N."/>
        </authorList>
    </citation>
    <scope>NUCLEOTIDE SEQUENCE [LARGE SCALE GENOMIC DNA]</scope>
    <source>
        <strain evidence="2 3">MX2</strain>
    </source>
</reference>
<organism evidence="2 3">
    <name type="scientific">Dietzia maris</name>
    <dbReference type="NCBI Taxonomy" id="37915"/>
    <lineage>
        <taxon>Bacteria</taxon>
        <taxon>Bacillati</taxon>
        <taxon>Actinomycetota</taxon>
        <taxon>Actinomycetes</taxon>
        <taxon>Mycobacteriales</taxon>
        <taxon>Dietziaceae</taxon>
        <taxon>Dietzia</taxon>
    </lineage>
</organism>
<accession>A0ABT8GZJ8</accession>
<evidence type="ECO:0000313" key="2">
    <source>
        <dbReference type="EMBL" id="MDN4505627.1"/>
    </source>
</evidence>
<sequence length="505" mass="50616">MSPGQRAEALVVAIDHAESRAAAVGRRIAESAEDLETVARRLGGAMVGGVADDGAVDGGAVVGGAMDEGGWSGQAGARARSRAADAAAEARMLSGNCLYVADVLRAEGARLARAVINWSDDELAAPGTGDVAAVEEADRGLAVRLREAADHLAGHTDPATRPCIDLSGSTDDDPRAVAGLWHALGPADRARLARDHPDLGSVDGLSSATRDAINRTRLRRLLDAADTGAGGDGLGGVAPALAALAAHLEADPRRHLLDLHPDGRAVVASADPDTADRVVTLIPGTGSSLGTLDRTGERVDAICKAAGPGPGAADSAPGAAGESCVAVSWQGYDAPADVTAAGSSTAPARAHVADLRTFAAGLDAVERVDGDDAPHAAVGYSYGSVVLGVAAADPLGLAADRMIHVGSPGAGVDSIAVQRVDEAGIARGAGQDEVVGVASRWDPVPWWSVTGALGGRPGTGEFGGLAVDVTEPGSGADSVRSAHSRYFDPGTVSLDEIGRLVAETD</sequence>
<evidence type="ECO:0000259" key="1">
    <source>
        <dbReference type="Pfam" id="PF06259"/>
    </source>
</evidence>
<dbReference type="RefSeq" id="WP_283467947.1">
    <property type="nucleotide sequence ID" value="NZ_JAUHTB010000005.1"/>
</dbReference>
<feature type="domain" description="DUF1023" evidence="1">
    <location>
        <begin position="262"/>
        <end position="430"/>
    </location>
</feature>
<dbReference type="EMBL" id="JAUHTB010000005">
    <property type="protein sequence ID" value="MDN4505627.1"/>
    <property type="molecule type" value="Genomic_DNA"/>
</dbReference>
<proteinExistence type="predicted"/>
<keyword evidence="2" id="KW-0378">Hydrolase</keyword>
<name>A0ABT8GZJ8_9ACTN</name>
<dbReference type="Pfam" id="PF06259">
    <property type="entry name" value="Abhydrolase_8"/>
    <property type="match status" value="1"/>
</dbReference>
<evidence type="ECO:0000313" key="3">
    <source>
        <dbReference type="Proteomes" id="UP001172702"/>
    </source>
</evidence>
<dbReference type="InterPro" id="IPR010427">
    <property type="entry name" value="DUF1023"/>
</dbReference>
<protein>
    <submittedName>
        <fullName evidence="2">Alpha/beta hydrolase</fullName>
    </submittedName>
</protein>
<dbReference type="GO" id="GO:0016787">
    <property type="term" value="F:hydrolase activity"/>
    <property type="evidence" value="ECO:0007669"/>
    <property type="project" value="UniProtKB-KW"/>
</dbReference>
<dbReference type="Proteomes" id="UP001172702">
    <property type="component" value="Unassembled WGS sequence"/>
</dbReference>
<gene>
    <name evidence="2" type="ORF">QYF62_06135</name>
</gene>
<comment type="caution">
    <text evidence="2">The sequence shown here is derived from an EMBL/GenBank/DDBJ whole genome shotgun (WGS) entry which is preliminary data.</text>
</comment>